<gene>
    <name evidence="2" type="ORF">KUDE01_011253</name>
</gene>
<reference evidence="2" key="1">
    <citation type="submission" date="2023-04" db="EMBL/GenBank/DDBJ databases">
        <title>Chromosome-level genome of Chaenocephalus aceratus.</title>
        <authorList>
            <person name="Park H."/>
        </authorList>
    </citation>
    <scope>NUCLEOTIDE SEQUENCE</scope>
    <source>
        <strain evidence="2">DE</strain>
        <tissue evidence="2">Muscle</tissue>
    </source>
</reference>
<evidence type="ECO:0000256" key="1">
    <source>
        <dbReference type="SAM" id="MobiDB-lite"/>
    </source>
</evidence>
<sequence length="66" mass="7329">MLSTSRTLALCQLWGRCAISRRDDDNSRGGKPGGVLEEGKEDSRKRKSSDTSLKCLRAPQSCRCQE</sequence>
<comment type="caution">
    <text evidence="2">The sequence shown here is derived from an EMBL/GenBank/DDBJ whole genome shotgun (WGS) entry which is preliminary data.</text>
</comment>
<name>A0AAD9FFJ0_DISEL</name>
<keyword evidence="3" id="KW-1185">Reference proteome</keyword>
<organism evidence="2 3">
    <name type="scientific">Dissostichus eleginoides</name>
    <name type="common">Patagonian toothfish</name>
    <name type="synonym">Dissostichus amissus</name>
    <dbReference type="NCBI Taxonomy" id="100907"/>
    <lineage>
        <taxon>Eukaryota</taxon>
        <taxon>Metazoa</taxon>
        <taxon>Chordata</taxon>
        <taxon>Craniata</taxon>
        <taxon>Vertebrata</taxon>
        <taxon>Euteleostomi</taxon>
        <taxon>Actinopterygii</taxon>
        <taxon>Neopterygii</taxon>
        <taxon>Teleostei</taxon>
        <taxon>Neoteleostei</taxon>
        <taxon>Acanthomorphata</taxon>
        <taxon>Eupercaria</taxon>
        <taxon>Perciformes</taxon>
        <taxon>Notothenioidei</taxon>
        <taxon>Nototheniidae</taxon>
        <taxon>Dissostichus</taxon>
    </lineage>
</organism>
<proteinExistence type="predicted"/>
<dbReference type="EMBL" id="JASDAP010000004">
    <property type="protein sequence ID" value="KAK1904068.1"/>
    <property type="molecule type" value="Genomic_DNA"/>
</dbReference>
<evidence type="ECO:0000313" key="3">
    <source>
        <dbReference type="Proteomes" id="UP001228049"/>
    </source>
</evidence>
<evidence type="ECO:0000313" key="2">
    <source>
        <dbReference type="EMBL" id="KAK1904068.1"/>
    </source>
</evidence>
<dbReference type="AlphaFoldDB" id="A0AAD9FFJ0"/>
<feature type="region of interest" description="Disordered" evidence="1">
    <location>
        <begin position="21"/>
        <end position="52"/>
    </location>
</feature>
<keyword evidence="2" id="KW-0675">Receptor</keyword>
<protein>
    <submittedName>
        <fullName evidence="2">Prolactin receptor</fullName>
    </submittedName>
</protein>
<dbReference type="Proteomes" id="UP001228049">
    <property type="component" value="Unassembled WGS sequence"/>
</dbReference>
<accession>A0AAD9FFJ0</accession>